<keyword evidence="2" id="KW-1133">Transmembrane helix</keyword>
<protein>
    <recommendedName>
        <fullName evidence="5">DUF4307 domain-containing protein</fullName>
    </recommendedName>
</protein>
<dbReference type="InterPro" id="IPR025443">
    <property type="entry name" value="DUF4307"/>
</dbReference>
<evidence type="ECO:0000313" key="3">
    <source>
        <dbReference type="EMBL" id="NYE45597.1"/>
    </source>
</evidence>
<keyword evidence="2" id="KW-0812">Transmembrane</keyword>
<dbReference type="RefSeq" id="WP_179641783.1">
    <property type="nucleotide sequence ID" value="NZ_BAAAYY010000002.1"/>
</dbReference>
<keyword evidence="2" id="KW-0472">Membrane</keyword>
<evidence type="ECO:0000256" key="1">
    <source>
        <dbReference type="SAM" id="MobiDB-lite"/>
    </source>
</evidence>
<feature type="compositionally biased region" description="Low complexity" evidence="1">
    <location>
        <begin position="1"/>
        <end position="21"/>
    </location>
</feature>
<evidence type="ECO:0000313" key="4">
    <source>
        <dbReference type="Proteomes" id="UP000589036"/>
    </source>
</evidence>
<feature type="transmembrane region" description="Helical" evidence="2">
    <location>
        <begin position="31"/>
        <end position="54"/>
    </location>
</feature>
<sequence length="145" mass="15278">MPSTPSRSPETPPDTAAPAPGAKRRLGNRPVFFFMGLIVAAVFTVGWGFALLSYSGSLHQVSYQTIAWNVVSDTEAEISFQVNSPSPALCLVTATDGQHVQVGQTEVAVPPGVQDTGATIETVRRASAVQVVSCREQGSESESTE</sequence>
<evidence type="ECO:0000256" key="2">
    <source>
        <dbReference type="SAM" id="Phobius"/>
    </source>
</evidence>
<gene>
    <name evidence="3" type="ORF">HDA32_000717</name>
</gene>
<organism evidence="3 4">
    <name type="scientific">Spinactinospora alkalitolerans</name>
    <dbReference type="NCBI Taxonomy" id="687207"/>
    <lineage>
        <taxon>Bacteria</taxon>
        <taxon>Bacillati</taxon>
        <taxon>Actinomycetota</taxon>
        <taxon>Actinomycetes</taxon>
        <taxon>Streptosporangiales</taxon>
        <taxon>Nocardiopsidaceae</taxon>
        <taxon>Spinactinospora</taxon>
    </lineage>
</organism>
<dbReference type="Proteomes" id="UP000589036">
    <property type="component" value="Unassembled WGS sequence"/>
</dbReference>
<dbReference type="EMBL" id="JACCCC010000001">
    <property type="protein sequence ID" value="NYE45597.1"/>
    <property type="molecule type" value="Genomic_DNA"/>
</dbReference>
<proteinExistence type="predicted"/>
<reference evidence="3 4" key="1">
    <citation type="submission" date="2020-07" db="EMBL/GenBank/DDBJ databases">
        <title>Sequencing the genomes of 1000 actinobacteria strains.</title>
        <authorList>
            <person name="Klenk H.-P."/>
        </authorList>
    </citation>
    <scope>NUCLEOTIDE SEQUENCE [LARGE SCALE GENOMIC DNA]</scope>
    <source>
        <strain evidence="3 4">CXB654</strain>
    </source>
</reference>
<feature type="region of interest" description="Disordered" evidence="1">
    <location>
        <begin position="1"/>
        <end position="22"/>
    </location>
</feature>
<name>A0A852TQM7_9ACTN</name>
<dbReference type="Pfam" id="PF14155">
    <property type="entry name" value="DUF4307"/>
    <property type="match status" value="1"/>
</dbReference>
<dbReference type="AlphaFoldDB" id="A0A852TQM7"/>
<comment type="caution">
    <text evidence="3">The sequence shown here is derived from an EMBL/GenBank/DDBJ whole genome shotgun (WGS) entry which is preliminary data.</text>
</comment>
<keyword evidence="4" id="KW-1185">Reference proteome</keyword>
<accession>A0A852TQM7</accession>
<evidence type="ECO:0008006" key="5">
    <source>
        <dbReference type="Google" id="ProtNLM"/>
    </source>
</evidence>